<sequence length="91" mass="9873">MARDRAAGKEARQAQKLEKVQVEVDELRRQGRAWYYRGILALMAAAPLAFIVVLLTAVLVGIAIWCFVKGTGFGFRANELLAAAGGEVPGR</sequence>
<keyword evidence="1" id="KW-1133">Transmembrane helix</keyword>
<dbReference type="KEGG" id="parq:DSM112329_01246"/>
<keyword evidence="1" id="KW-0472">Membrane</keyword>
<evidence type="ECO:0000313" key="2">
    <source>
        <dbReference type="EMBL" id="XAY04413.1"/>
    </source>
</evidence>
<evidence type="ECO:0000256" key="1">
    <source>
        <dbReference type="SAM" id="Phobius"/>
    </source>
</evidence>
<dbReference type="RefSeq" id="WP_354700953.1">
    <property type="nucleotide sequence ID" value="NZ_CP114014.1"/>
</dbReference>
<feature type="transmembrane region" description="Helical" evidence="1">
    <location>
        <begin position="39"/>
        <end position="68"/>
    </location>
</feature>
<dbReference type="EMBL" id="CP114014">
    <property type="protein sequence ID" value="XAY04413.1"/>
    <property type="molecule type" value="Genomic_DNA"/>
</dbReference>
<keyword evidence="1" id="KW-0812">Transmembrane</keyword>
<accession>A0AAU7AS22</accession>
<protein>
    <submittedName>
        <fullName evidence="2">Uncharacterized protein</fullName>
    </submittedName>
</protein>
<proteinExistence type="predicted"/>
<organism evidence="2">
    <name type="scientific">Paraconexibacter sp. AEG42_29</name>
    <dbReference type="NCBI Taxonomy" id="2997339"/>
    <lineage>
        <taxon>Bacteria</taxon>
        <taxon>Bacillati</taxon>
        <taxon>Actinomycetota</taxon>
        <taxon>Thermoleophilia</taxon>
        <taxon>Solirubrobacterales</taxon>
        <taxon>Paraconexibacteraceae</taxon>
        <taxon>Paraconexibacter</taxon>
    </lineage>
</organism>
<dbReference type="AlphaFoldDB" id="A0AAU7AS22"/>
<name>A0AAU7AS22_9ACTN</name>
<reference evidence="2" key="1">
    <citation type="submission" date="2022-12" db="EMBL/GenBank/DDBJ databases">
        <title>Paraconexibacter alkalitolerans sp. nov. and Baekduia alba sp. nov., isolated from soil and emended description of the genera Paraconexibacter (Chun et al., 2020) and Baekduia (An et al., 2020).</title>
        <authorList>
            <person name="Vieira S."/>
            <person name="Huber K.J."/>
            <person name="Geppert A."/>
            <person name="Wolf J."/>
            <person name="Neumann-Schaal M."/>
            <person name="Muesken M."/>
            <person name="Overmann J."/>
        </authorList>
    </citation>
    <scope>NUCLEOTIDE SEQUENCE</scope>
    <source>
        <strain evidence="2">AEG42_29</strain>
    </source>
</reference>
<gene>
    <name evidence="2" type="ORF">DSM112329_01246</name>
</gene>